<keyword evidence="1" id="KW-0677">Repeat</keyword>
<dbReference type="PRINTS" id="PR01415">
    <property type="entry name" value="ANKYRIN"/>
</dbReference>
<feature type="domain" description="NACHT" evidence="4">
    <location>
        <begin position="327"/>
        <end position="451"/>
    </location>
</feature>
<dbReference type="Pfam" id="PF24883">
    <property type="entry name" value="NPHP3_N"/>
    <property type="match status" value="1"/>
</dbReference>
<gene>
    <name evidence="5" type="ORF">QBC37DRAFT_320753</name>
</gene>
<dbReference type="PROSITE" id="PS50837">
    <property type="entry name" value="NACHT"/>
    <property type="match status" value="1"/>
</dbReference>
<dbReference type="Proteomes" id="UP001301769">
    <property type="component" value="Unassembled WGS sequence"/>
</dbReference>
<dbReference type="Pfam" id="PF12796">
    <property type="entry name" value="Ank_2"/>
    <property type="match status" value="2"/>
</dbReference>
<dbReference type="PANTHER" id="PTHR10039">
    <property type="entry name" value="AMELOGENIN"/>
    <property type="match status" value="1"/>
</dbReference>
<dbReference type="SUPFAM" id="SSF52540">
    <property type="entry name" value="P-loop containing nucleoside triphosphate hydrolases"/>
    <property type="match status" value="1"/>
</dbReference>
<dbReference type="InterPro" id="IPR054471">
    <property type="entry name" value="GPIID_WHD"/>
</dbReference>
<dbReference type="PROSITE" id="PS50297">
    <property type="entry name" value="ANK_REP_REGION"/>
    <property type="match status" value="5"/>
</dbReference>
<dbReference type="SUPFAM" id="SSF53474">
    <property type="entry name" value="alpha/beta-Hydrolases"/>
    <property type="match status" value="1"/>
</dbReference>
<dbReference type="Gene3D" id="3.40.50.300">
    <property type="entry name" value="P-loop containing nucleotide triphosphate hydrolases"/>
    <property type="match status" value="1"/>
</dbReference>
<dbReference type="InterPro" id="IPR029058">
    <property type="entry name" value="AB_hydrolase_fold"/>
</dbReference>
<feature type="non-terminal residue" evidence="5">
    <location>
        <position position="1270"/>
    </location>
</feature>
<dbReference type="Pfam" id="PF22939">
    <property type="entry name" value="WHD_GPIID"/>
    <property type="match status" value="1"/>
</dbReference>
<evidence type="ECO:0000259" key="4">
    <source>
        <dbReference type="PROSITE" id="PS50837"/>
    </source>
</evidence>
<dbReference type="PANTHER" id="PTHR10039:SF5">
    <property type="entry name" value="NACHT DOMAIN-CONTAINING PROTEIN"/>
    <property type="match status" value="1"/>
</dbReference>
<evidence type="ECO:0000256" key="3">
    <source>
        <dbReference type="SAM" id="MobiDB-lite"/>
    </source>
</evidence>
<feature type="repeat" description="ANK" evidence="2">
    <location>
        <begin position="921"/>
        <end position="953"/>
    </location>
</feature>
<reference evidence="5" key="2">
    <citation type="submission" date="2023-05" db="EMBL/GenBank/DDBJ databases">
        <authorList>
            <consortium name="Lawrence Berkeley National Laboratory"/>
            <person name="Steindorff A."/>
            <person name="Hensen N."/>
            <person name="Bonometti L."/>
            <person name="Westerberg I."/>
            <person name="Brannstrom I.O."/>
            <person name="Guillou S."/>
            <person name="Cros-Aarteil S."/>
            <person name="Calhoun S."/>
            <person name="Haridas S."/>
            <person name="Kuo A."/>
            <person name="Mondo S."/>
            <person name="Pangilinan J."/>
            <person name="Riley R."/>
            <person name="Labutti K."/>
            <person name="Andreopoulos B."/>
            <person name="Lipzen A."/>
            <person name="Chen C."/>
            <person name="Yanf M."/>
            <person name="Daum C."/>
            <person name="Ng V."/>
            <person name="Clum A."/>
            <person name="Ohm R."/>
            <person name="Martin F."/>
            <person name="Silar P."/>
            <person name="Natvig D."/>
            <person name="Lalanne C."/>
            <person name="Gautier V."/>
            <person name="Ament-Velasquez S.L."/>
            <person name="Kruys A."/>
            <person name="Hutchinson M.I."/>
            <person name="Powell A.J."/>
            <person name="Barry K."/>
            <person name="Miller A.N."/>
            <person name="Grigoriev I.V."/>
            <person name="Debuchy R."/>
            <person name="Gladieux P."/>
            <person name="Thoren M.H."/>
            <person name="Johannesson H."/>
        </authorList>
    </citation>
    <scope>NUCLEOTIDE SEQUENCE</scope>
    <source>
        <strain evidence="5">PSN293</strain>
    </source>
</reference>
<keyword evidence="2" id="KW-0040">ANK repeat</keyword>
<dbReference type="SMART" id="SM00248">
    <property type="entry name" value="ANK"/>
    <property type="match status" value="5"/>
</dbReference>
<dbReference type="InterPro" id="IPR027417">
    <property type="entry name" value="P-loop_NTPase"/>
</dbReference>
<feature type="repeat" description="ANK" evidence="2">
    <location>
        <begin position="822"/>
        <end position="854"/>
    </location>
</feature>
<sequence length="1270" mass="142734">MADSRGTLIGSTLSRLAEGPLAARGVDIIFVHGLVCHPPKTRAYDKTRHWLRDWLPTDIPWARIYTYSYCTKPLPYSTLDSGKLAEELLVGLINLRTRKSEVHRQRPIFFMCHGFGGIVVKLALIQAFDNRGDEAFNDIVDATKGIIFLGTPHTTSTSELSTITSRIAFATGLPVADMVAVQSMWHAAFRFLRLPWSSLPWQIVSFHETLPLPDTHFLAVDQSQTKFLGFPQVSLEKNHCELVKFRSDDDPSYLKIALSLRNIIVGSKFEDVNATHLHRPHQENEILRSLEFENTSTSIPDPHSVTLDWVFEESSPFNSWMEGAHSSLFWITGKPGSGKTTLMKYLVNNLKTPERWGDNKSHKLSLYFFFSRHGANQSVGSLLRSLLYQLLVSTPSYPSTEIIAKLAERKEILGPDQGWNDEDLEESLFHFVEKSTARGDSLYLLIDALDECNDYDSLVSLLRRLGTSSDPQCTLRTCVSSEKSPSLSSFVPVCEICLEDYNSVDIQKYLQAKLIESPTFSDSTSEALELAQVIAERAQGVFLWVSLTVSHLLGFSYQTRLKGPRELINKLLPTNLPEAFDIILERMGSWHDSQHQRTGNRALTLILHALRPLSLSELRDALAVGGDGHDYKQSQGIAEHELGNKLSSLCGGLVEVTQASHVFNSGNGSKTITQPTVQFLHTSVRKYLMEKDNPAEAHFQIAQRCFDCVYQFSSLPNISNADKVLPPYGFMGYAITYGMRHLSRACELGREPNEEDIRHSLSFQDGFVDHWAHLHTEHFSGHNLFKRGRTTAAHIMAYYGMPLFDTMLWGVQHADFDAPDHLGNTPLSWAAARGNMEVIKVLIGKGANVRHRDKIYGLTPLDLAADYGNEEIVRLLLKKYDNYDFRSNHAALHMAARSDRSSIVKLLLFRGADTEAANVHTGQTVLSLAAAHGNLPIVNLLLQTGAKVETWDKDGWTPLHHAVRHGRKKTVELLVKTLTRSQHRSLRAGLVKARHSWVSTVLGALLACLCLYQCGQTSSDETPSDSPQESKTPSDPKNDGAPDASKYRTRKHKLRPESDQDDCEEKDHGAQKKHRPSDPTGRPLACPYFRRNAEKYRTGACNGKGFPTISRLKTHIKDKHGHMWKLLRCHVCKSRFSAAEIQGHTPCVKRDKGTDYDQGYDSAQGVELGSAAFFPKKSSPETCWYKIFRLLFPDWPEGEQIPSPYQDCEDRHSSSQEVFRAARDIFRRPEVLREILGQGEEAVQQVLDRVFGDVASRFGLPPISEHQQLH</sequence>
<reference evidence="5" key="1">
    <citation type="journal article" date="2023" name="Mol. Phylogenet. Evol.">
        <title>Genome-scale phylogeny and comparative genomics of the fungal order Sordariales.</title>
        <authorList>
            <person name="Hensen N."/>
            <person name="Bonometti L."/>
            <person name="Westerberg I."/>
            <person name="Brannstrom I.O."/>
            <person name="Guillou S."/>
            <person name="Cros-Aarteil S."/>
            <person name="Calhoun S."/>
            <person name="Haridas S."/>
            <person name="Kuo A."/>
            <person name="Mondo S."/>
            <person name="Pangilinan J."/>
            <person name="Riley R."/>
            <person name="LaButti K."/>
            <person name="Andreopoulos B."/>
            <person name="Lipzen A."/>
            <person name="Chen C."/>
            <person name="Yan M."/>
            <person name="Daum C."/>
            <person name="Ng V."/>
            <person name="Clum A."/>
            <person name="Steindorff A."/>
            <person name="Ohm R.A."/>
            <person name="Martin F."/>
            <person name="Silar P."/>
            <person name="Natvig D.O."/>
            <person name="Lalanne C."/>
            <person name="Gautier V."/>
            <person name="Ament-Velasquez S.L."/>
            <person name="Kruys A."/>
            <person name="Hutchinson M.I."/>
            <person name="Powell A.J."/>
            <person name="Barry K."/>
            <person name="Miller A.N."/>
            <person name="Grigoriev I.V."/>
            <person name="Debuchy R."/>
            <person name="Gladieux P."/>
            <person name="Hiltunen Thoren M."/>
            <person name="Johannesson H."/>
        </authorList>
    </citation>
    <scope>NUCLEOTIDE SEQUENCE</scope>
    <source>
        <strain evidence="5">PSN293</strain>
    </source>
</reference>
<organism evidence="5 6">
    <name type="scientific">Rhypophila decipiens</name>
    <dbReference type="NCBI Taxonomy" id="261697"/>
    <lineage>
        <taxon>Eukaryota</taxon>
        <taxon>Fungi</taxon>
        <taxon>Dikarya</taxon>
        <taxon>Ascomycota</taxon>
        <taxon>Pezizomycotina</taxon>
        <taxon>Sordariomycetes</taxon>
        <taxon>Sordariomycetidae</taxon>
        <taxon>Sordariales</taxon>
        <taxon>Naviculisporaceae</taxon>
        <taxon>Rhypophila</taxon>
    </lineage>
</organism>
<dbReference type="InterPro" id="IPR007111">
    <property type="entry name" value="NACHT_NTPase"/>
</dbReference>
<evidence type="ECO:0000256" key="2">
    <source>
        <dbReference type="PROSITE-ProRule" id="PRU00023"/>
    </source>
</evidence>
<feature type="compositionally biased region" description="Polar residues" evidence="3">
    <location>
        <begin position="1018"/>
        <end position="1031"/>
    </location>
</feature>
<dbReference type="SUPFAM" id="SSF48403">
    <property type="entry name" value="Ankyrin repeat"/>
    <property type="match status" value="1"/>
</dbReference>
<evidence type="ECO:0000313" key="5">
    <source>
        <dbReference type="EMBL" id="KAK4211197.1"/>
    </source>
</evidence>
<protein>
    <recommendedName>
        <fullName evidence="4">NACHT domain-containing protein</fullName>
    </recommendedName>
</protein>
<dbReference type="PROSITE" id="PS50088">
    <property type="entry name" value="ANK_REPEAT"/>
    <property type="match status" value="5"/>
</dbReference>
<proteinExistence type="predicted"/>
<dbReference type="AlphaFoldDB" id="A0AAN6Y843"/>
<feature type="repeat" description="ANK" evidence="2">
    <location>
        <begin position="887"/>
        <end position="919"/>
    </location>
</feature>
<name>A0AAN6Y843_9PEZI</name>
<dbReference type="InterPro" id="IPR036770">
    <property type="entry name" value="Ankyrin_rpt-contain_sf"/>
</dbReference>
<comment type="caution">
    <text evidence="5">The sequence shown here is derived from an EMBL/GenBank/DDBJ whole genome shotgun (WGS) entry which is preliminary data.</text>
</comment>
<evidence type="ECO:0000256" key="1">
    <source>
        <dbReference type="ARBA" id="ARBA00022737"/>
    </source>
</evidence>
<evidence type="ECO:0000313" key="6">
    <source>
        <dbReference type="Proteomes" id="UP001301769"/>
    </source>
</evidence>
<dbReference type="Gene3D" id="1.25.40.20">
    <property type="entry name" value="Ankyrin repeat-containing domain"/>
    <property type="match status" value="1"/>
</dbReference>
<dbReference type="InterPro" id="IPR056884">
    <property type="entry name" value="NPHP3-like_N"/>
</dbReference>
<accession>A0AAN6Y843</accession>
<keyword evidence="6" id="KW-1185">Reference proteome</keyword>
<dbReference type="EMBL" id="MU858155">
    <property type="protein sequence ID" value="KAK4211197.1"/>
    <property type="molecule type" value="Genomic_DNA"/>
</dbReference>
<feature type="region of interest" description="Disordered" evidence="3">
    <location>
        <begin position="1018"/>
        <end position="1085"/>
    </location>
</feature>
<feature type="repeat" description="ANK" evidence="2">
    <location>
        <begin position="954"/>
        <end position="976"/>
    </location>
</feature>
<feature type="repeat" description="ANK" evidence="2">
    <location>
        <begin position="856"/>
        <end position="888"/>
    </location>
</feature>
<dbReference type="InterPro" id="IPR002110">
    <property type="entry name" value="Ankyrin_rpt"/>
</dbReference>